<comment type="caution">
    <text evidence="2">The sequence shown here is derived from an EMBL/GenBank/DDBJ whole genome shotgun (WGS) entry which is preliminary data.</text>
</comment>
<name>A0AA88DA54_FICCA</name>
<dbReference type="PANTHER" id="PTHR35318">
    <property type="entry name" value="BNAA10G08410D PROTEIN"/>
    <property type="match status" value="1"/>
</dbReference>
<evidence type="ECO:0000313" key="2">
    <source>
        <dbReference type="EMBL" id="GMN31584.1"/>
    </source>
</evidence>
<dbReference type="Proteomes" id="UP001187192">
    <property type="component" value="Unassembled WGS sequence"/>
</dbReference>
<sequence length="138" mass="15440">MKFFDFVACCGASVRPAVRPDSSPQPPPPVEEMLSLVRSPWYRRRRKRGRLGWSVSAPARTPAEWKPSLCSISEETVLVVVRSDGRDQDRTAGSERLGKRKSGSRSSRWNVVACFGDDYGRSSFPTVIPAFSPTPFMF</sequence>
<dbReference type="EMBL" id="BTGU01000003">
    <property type="protein sequence ID" value="GMN31584.1"/>
    <property type="molecule type" value="Genomic_DNA"/>
</dbReference>
<proteinExistence type="predicted"/>
<feature type="compositionally biased region" description="Basic and acidic residues" evidence="1">
    <location>
        <begin position="84"/>
        <end position="97"/>
    </location>
</feature>
<dbReference type="AlphaFoldDB" id="A0AA88DA54"/>
<gene>
    <name evidence="2" type="ORF">TIFTF001_003328</name>
</gene>
<reference evidence="2" key="1">
    <citation type="submission" date="2023-07" db="EMBL/GenBank/DDBJ databases">
        <title>draft genome sequence of fig (Ficus carica).</title>
        <authorList>
            <person name="Takahashi T."/>
            <person name="Nishimura K."/>
        </authorList>
    </citation>
    <scope>NUCLEOTIDE SEQUENCE</scope>
</reference>
<dbReference type="PANTHER" id="PTHR35318:SF2">
    <property type="entry name" value="OS08G0138900 PROTEIN"/>
    <property type="match status" value="1"/>
</dbReference>
<organism evidence="2 3">
    <name type="scientific">Ficus carica</name>
    <name type="common">Common fig</name>
    <dbReference type="NCBI Taxonomy" id="3494"/>
    <lineage>
        <taxon>Eukaryota</taxon>
        <taxon>Viridiplantae</taxon>
        <taxon>Streptophyta</taxon>
        <taxon>Embryophyta</taxon>
        <taxon>Tracheophyta</taxon>
        <taxon>Spermatophyta</taxon>
        <taxon>Magnoliopsida</taxon>
        <taxon>eudicotyledons</taxon>
        <taxon>Gunneridae</taxon>
        <taxon>Pentapetalae</taxon>
        <taxon>rosids</taxon>
        <taxon>fabids</taxon>
        <taxon>Rosales</taxon>
        <taxon>Moraceae</taxon>
        <taxon>Ficeae</taxon>
        <taxon>Ficus</taxon>
    </lineage>
</organism>
<protein>
    <submittedName>
        <fullName evidence="2">Uncharacterized protein</fullName>
    </submittedName>
</protein>
<keyword evidence="3" id="KW-1185">Reference proteome</keyword>
<accession>A0AA88DA54</accession>
<evidence type="ECO:0000256" key="1">
    <source>
        <dbReference type="SAM" id="MobiDB-lite"/>
    </source>
</evidence>
<dbReference type="Gramene" id="FCD_00033086-RA">
    <property type="protein sequence ID" value="FCD_00033086-RA:cds"/>
    <property type="gene ID" value="FCD_00033086"/>
</dbReference>
<feature type="region of interest" description="Disordered" evidence="1">
    <location>
        <begin position="84"/>
        <end position="106"/>
    </location>
</feature>
<evidence type="ECO:0000313" key="3">
    <source>
        <dbReference type="Proteomes" id="UP001187192"/>
    </source>
</evidence>